<organism evidence="1 2">
    <name type="scientific">Fibrella rubiginis</name>
    <dbReference type="NCBI Taxonomy" id="2817060"/>
    <lineage>
        <taxon>Bacteria</taxon>
        <taxon>Pseudomonadati</taxon>
        <taxon>Bacteroidota</taxon>
        <taxon>Cytophagia</taxon>
        <taxon>Cytophagales</taxon>
        <taxon>Spirosomataceae</taxon>
        <taxon>Fibrella</taxon>
    </lineage>
</organism>
<dbReference type="EMBL" id="JAFMYV010000002">
    <property type="protein sequence ID" value="MBO0936207.1"/>
    <property type="molecule type" value="Genomic_DNA"/>
</dbReference>
<dbReference type="Proteomes" id="UP000664034">
    <property type="component" value="Unassembled WGS sequence"/>
</dbReference>
<evidence type="ECO:0000313" key="2">
    <source>
        <dbReference type="Proteomes" id="UP000664034"/>
    </source>
</evidence>
<proteinExistence type="predicted"/>
<name>A0A939GBX4_9BACT</name>
<protein>
    <submittedName>
        <fullName evidence="1">Uncharacterized protein</fullName>
    </submittedName>
</protein>
<dbReference type="RefSeq" id="WP_207363744.1">
    <property type="nucleotide sequence ID" value="NZ_JAFMYV010000002.1"/>
</dbReference>
<reference evidence="1" key="1">
    <citation type="submission" date="2021-03" db="EMBL/GenBank/DDBJ databases">
        <title>Fibrella sp. HMF5335 genome sequencing and assembly.</title>
        <authorList>
            <person name="Kang H."/>
            <person name="Kim H."/>
            <person name="Bae S."/>
            <person name="Joh K."/>
        </authorList>
    </citation>
    <scope>NUCLEOTIDE SEQUENCE</scope>
    <source>
        <strain evidence="1">HMF5335</strain>
    </source>
</reference>
<gene>
    <name evidence="1" type="ORF">J2I47_06580</name>
</gene>
<keyword evidence="2" id="KW-1185">Reference proteome</keyword>
<accession>A0A939GBX4</accession>
<evidence type="ECO:0000313" key="1">
    <source>
        <dbReference type="EMBL" id="MBO0936207.1"/>
    </source>
</evidence>
<sequence>MKRPFSIPVSFIILGVVCTCVQYYSRIASALSISPIATLNNANQPDASHFAGVSHMSLAQIRLSSAALCTDDTSSNCRERLITLQREVVQDYPVPIPQPNVPALITPDEAVIDYKKYLADNAGSPKLIVFKQLYPRILLNKYGILASNNRALIRYFTEHMLEAHSQDFATLAKALLVIRDDVPAGQYNQWLAVTIREAEAWQLTRQKVLTNLKQTIAQVEASPDFEQKKSRRLNLKFAQKQLEVTTIADDLQALRKLQQPVLQ</sequence>
<dbReference type="AlphaFoldDB" id="A0A939GBX4"/>
<comment type="caution">
    <text evidence="1">The sequence shown here is derived from an EMBL/GenBank/DDBJ whole genome shotgun (WGS) entry which is preliminary data.</text>
</comment>